<dbReference type="OrthoDB" id="2757404at2759"/>
<proteinExistence type="predicted"/>
<dbReference type="STRING" id="139420.A0A371DKK7"/>
<name>A0A371DKK7_9APHY</name>
<protein>
    <recommendedName>
        <fullName evidence="4">Fungal-type protein kinase domain-containing protein</fullName>
    </recommendedName>
</protein>
<reference evidence="2 3" key="1">
    <citation type="journal article" date="2018" name="Biotechnol. Biofuels">
        <title>Integrative visual omics of the white-rot fungus Polyporus brumalis exposes the biotechnological potential of its oxidative enzymes for delignifying raw plant biomass.</title>
        <authorList>
            <person name="Miyauchi S."/>
            <person name="Rancon A."/>
            <person name="Drula E."/>
            <person name="Hage H."/>
            <person name="Chaduli D."/>
            <person name="Favel A."/>
            <person name="Grisel S."/>
            <person name="Henrissat B."/>
            <person name="Herpoel-Gimbert I."/>
            <person name="Ruiz-Duenas F.J."/>
            <person name="Chevret D."/>
            <person name="Hainaut M."/>
            <person name="Lin J."/>
            <person name="Wang M."/>
            <person name="Pangilinan J."/>
            <person name="Lipzen A."/>
            <person name="Lesage-Meessen L."/>
            <person name="Navarro D."/>
            <person name="Riley R."/>
            <person name="Grigoriev I.V."/>
            <person name="Zhou S."/>
            <person name="Raouche S."/>
            <person name="Rosso M.N."/>
        </authorList>
    </citation>
    <scope>NUCLEOTIDE SEQUENCE [LARGE SCALE GENOMIC DNA]</scope>
    <source>
        <strain evidence="2 3">BRFM 1820</strain>
    </source>
</reference>
<organism evidence="2 3">
    <name type="scientific">Lentinus brumalis</name>
    <dbReference type="NCBI Taxonomy" id="2498619"/>
    <lineage>
        <taxon>Eukaryota</taxon>
        <taxon>Fungi</taxon>
        <taxon>Dikarya</taxon>
        <taxon>Basidiomycota</taxon>
        <taxon>Agaricomycotina</taxon>
        <taxon>Agaricomycetes</taxon>
        <taxon>Polyporales</taxon>
        <taxon>Polyporaceae</taxon>
        <taxon>Lentinus</taxon>
    </lineage>
</organism>
<evidence type="ECO:0000256" key="1">
    <source>
        <dbReference type="SAM" id="MobiDB-lite"/>
    </source>
</evidence>
<sequence>MPWTRRLQDELLALMDGELGEQIWQFPANDIARMLSPKIVDVADSPARLQEPYPPLAWYRCVIDDPAICAAVDSMSGPQPLMLMPSERLNYTPLAKWFNECITPCNELLVTLKQRWFPTLVFSAYDRPTGDKIAGAPSLKPGLVAGPRELGKETVCYWSRANPDDDQMPIDFAVEVKDNWKALVMQAATYARAQISAIPLRAFSLVIGVNHSTNELRFLIYHHGGLTASLPIRIDTAEGVRQVQKVLFSVLLWQTPQDAGLPLFTNGNKFVLPASASLPAQGTLAVADQVLFHSLCVRGRGSLVVRARPITDPPSSLQPGHQLRSSARKKTQSEGAGTDRGPHTFHVLPMVKPSPVEPSDIAPRWYHERNLVHVKPYIVMGPENASTSSTGDAAFVIKTCWPTKSKRRLEPTVYDSISGHFGVPRHCISFEVCREDGSAFSNAIFLPPSDGAWASYHWPLTAKQSSEPDYRTLSVTVTEDEGQSFERCTDASDLCLSTLHGLLGWLNYMKISETPPGVLHRDISIGNLVKLLKARLCPPFSTRGVVNLLKKVTETPERSDVAEAFARLDSSSPHSQSSGLRKARDDAHRGTVSIEAEPTSEEGGQVPDVNFWRELEIAVAQDEYLKPLVAAAKRLEIALAKLEVSNECVANLIDADMAAFLDDYFTTSTHSGAISGTPEFMSVFVRIAMETREPHLQNPLDDLHSFWYTVLWAALFNPDTLKEVDNPKVVRQVKRWRQRIAGPMEERDSAIFEMSQRDLSLTGHSQLLSTIVSLLFEWNTSLTRLQRQFDKVFKGCTDSHEKLLVFYRFAYEGVAEYAELIYEERETLQAQSVAGATL</sequence>
<dbReference type="Proteomes" id="UP000256964">
    <property type="component" value="Unassembled WGS sequence"/>
</dbReference>
<keyword evidence="3" id="KW-1185">Reference proteome</keyword>
<dbReference type="AlphaFoldDB" id="A0A371DKK7"/>
<evidence type="ECO:0000313" key="3">
    <source>
        <dbReference type="Proteomes" id="UP000256964"/>
    </source>
</evidence>
<feature type="compositionally biased region" description="Polar residues" evidence="1">
    <location>
        <begin position="569"/>
        <end position="579"/>
    </location>
</feature>
<feature type="region of interest" description="Disordered" evidence="1">
    <location>
        <begin position="565"/>
        <end position="605"/>
    </location>
</feature>
<feature type="compositionally biased region" description="Polar residues" evidence="1">
    <location>
        <begin position="313"/>
        <end position="325"/>
    </location>
</feature>
<dbReference type="EMBL" id="KZ857388">
    <property type="protein sequence ID" value="RDX53063.1"/>
    <property type="molecule type" value="Genomic_DNA"/>
</dbReference>
<evidence type="ECO:0000313" key="2">
    <source>
        <dbReference type="EMBL" id="RDX53063.1"/>
    </source>
</evidence>
<feature type="region of interest" description="Disordered" evidence="1">
    <location>
        <begin position="308"/>
        <end position="350"/>
    </location>
</feature>
<evidence type="ECO:0008006" key="4">
    <source>
        <dbReference type="Google" id="ProtNLM"/>
    </source>
</evidence>
<accession>A0A371DKK7</accession>
<gene>
    <name evidence="2" type="ORF">OH76DRAFT_1399658</name>
</gene>